<reference evidence="1" key="1">
    <citation type="submission" date="2018-03" db="EMBL/GenBank/DDBJ databases">
        <title>Complete genome sequences of new Aeromonas and Pseudomonas phages promising in phage therapy dedicated to aquaculture.</title>
        <authorList>
            <person name="Kolsut J."/>
            <person name="Wojcik E."/>
            <person name="Wojtasik A."/>
            <person name="Dastych J."/>
        </authorList>
    </citation>
    <scope>NUCLEOTIDE SEQUENCE [LARGE SCALE GENOMIC DNA]</scope>
</reference>
<evidence type="ECO:0000313" key="1">
    <source>
        <dbReference type="EMBL" id="AWH15391.1"/>
    </source>
</evidence>
<dbReference type="KEGG" id="vg:54991767"/>
<sequence length="45" mass="5122">MKNQISVTYGPVKLAQFLAELYKQGIAFKIHHISGDVHRVDFTGY</sequence>
<proteinExistence type="predicted"/>
<organism evidence="1 2">
    <name type="scientific">Aeromonas phage 25AhydR2PP</name>
    <dbReference type="NCBI Taxonomy" id="2163976"/>
    <lineage>
        <taxon>Viruses</taxon>
        <taxon>Duplodnaviria</taxon>
        <taxon>Heunggongvirae</taxon>
        <taxon>Uroviricota</taxon>
        <taxon>Caudoviricetes</taxon>
        <taxon>Autographivirales</taxon>
        <taxon>Autonotataviridae</taxon>
        <taxon>Aerosvirus</taxon>
        <taxon>Aerosvirus av25AhydR2PP</taxon>
    </lineage>
</organism>
<accession>A0A2S1PFN9</accession>
<dbReference type="Proteomes" id="UP000246930">
    <property type="component" value="Segment"/>
</dbReference>
<dbReference type="GeneID" id="54991767"/>
<dbReference type="EMBL" id="MH179473">
    <property type="protein sequence ID" value="AWH15391.1"/>
    <property type="molecule type" value="Genomic_DNA"/>
</dbReference>
<protein>
    <submittedName>
        <fullName evidence="1">Uncharacterized protein</fullName>
    </submittedName>
</protein>
<name>A0A2S1PFN9_9CAUD</name>
<dbReference type="RefSeq" id="YP_009801256.1">
    <property type="nucleotide sequence ID" value="NC_047966.1"/>
</dbReference>
<evidence type="ECO:0000313" key="2">
    <source>
        <dbReference type="Proteomes" id="UP000246930"/>
    </source>
</evidence>
<keyword evidence="2" id="KW-1185">Reference proteome</keyword>